<proteinExistence type="predicted"/>
<dbReference type="RefSeq" id="WP_115610892.1">
    <property type="nucleotide sequence ID" value="NZ_JBHLZC010000001.1"/>
</dbReference>
<gene>
    <name evidence="1" type="ORF">NCTC13294_00631</name>
</gene>
<evidence type="ECO:0000313" key="2">
    <source>
        <dbReference type="Proteomes" id="UP000254572"/>
    </source>
</evidence>
<evidence type="ECO:0000313" key="1">
    <source>
        <dbReference type="EMBL" id="SUX19931.1"/>
    </source>
</evidence>
<dbReference type="AlphaFoldDB" id="A0A381E228"/>
<dbReference type="EMBL" id="UFUW01000001">
    <property type="protein sequence ID" value="SUX19931.1"/>
    <property type="molecule type" value="Genomic_DNA"/>
</dbReference>
<protein>
    <submittedName>
        <fullName evidence="1">Uncharacterized protein</fullName>
    </submittedName>
</protein>
<reference evidence="1 2" key="1">
    <citation type="submission" date="2018-06" db="EMBL/GenBank/DDBJ databases">
        <authorList>
            <consortium name="Pathogen Informatics"/>
            <person name="Doyle S."/>
        </authorList>
    </citation>
    <scope>NUCLEOTIDE SEQUENCE [LARGE SCALE GENOMIC DNA]</scope>
    <source>
        <strain evidence="1 2">NCTC13294</strain>
    </source>
</reference>
<organism evidence="1 2">
    <name type="scientific">Cardiobacterium valvarum</name>
    <dbReference type="NCBI Taxonomy" id="194702"/>
    <lineage>
        <taxon>Bacteria</taxon>
        <taxon>Pseudomonadati</taxon>
        <taxon>Pseudomonadota</taxon>
        <taxon>Gammaproteobacteria</taxon>
        <taxon>Cardiobacteriales</taxon>
        <taxon>Cardiobacteriaceae</taxon>
        <taxon>Cardiobacterium</taxon>
    </lineage>
</organism>
<dbReference type="OrthoDB" id="5124853at2"/>
<dbReference type="Proteomes" id="UP000254572">
    <property type="component" value="Unassembled WGS sequence"/>
</dbReference>
<name>A0A381E228_9GAMM</name>
<accession>A0A381E228</accession>
<sequence length="85" mass="9749">MHQSHYTFSVDDALQQAFNRAAARQHLDAAELLRNYMRSFIARQTEPAEPETLTIAEALGGYHPAAEIEIEFERDKSLPRTIEFD</sequence>
<keyword evidence="2" id="KW-1185">Reference proteome</keyword>